<dbReference type="InterPro" id="IPR013766">
    <property type="entry name" value="Thioredoxin_domain"/>
</dbReference>
<proteinExistence type="predicted"/>
<dbReference type="PANTHER" id="PTHR43640">
    <property type="entry name" value="OS07G0260300 PROTEIN"/>
    <property type="match status" value="1"/>
</dbReference>
<evidence type="ECO:0000259" key="2">
    <source>
        <dbReference type="PROSITE" id="PS51352"/>
    </source>
</evidence>
<dbReference type="PANTHER" id="PTHR43640:SF1">
    <property type="entry name" value="THIOREDOXIN-DEPENDENT PEROXIREDOXIN"/>
    <property type="match status" value="1"/>
</dbReference>
<protein>
    <submittedName>
        <fullName evidence="3">Thioredoxin family protein</fullName>
    </submittedName>
</protein>
<dbReference type="Pfam" id="PF00578">
    <property type="entry name" value="AhpC-TSA"/>
    <property type="match status" value="1"/>
</dbReference>
<dbReference type="EMBL" id="VHSG01000026">
    <property type="protein sequence ID" value="TQV69889.1"/>
    <property type="molecule type" value="Genomic_DNA"/>
</dbReference>
<dbReference type="SUPFAM" id="SSF52833">
    <property type="entry name" value="Thioredoxin-like"/>
    <property type="match status" value="1"/>
</dbReference>
<feature type="domain" description="Thioredoxin" evidence="2">
    <location>
        <begin position="9"/>
        <end position="161"/>
    </location>
</feature>
<dbReference type="OrthoDB" id="9809746at2"/>
<keyword evidence="4" id="KW-1185">Reference proteome</keyword>
<dbReference type="CDD" id="cd02969">
    <property type="entry name" value="PRX_like1"/>
    <property type="match status" value="1"/>
</dbReference>
<organism evidence="3 4">
    <name type="scientific">Exilibacterium tricleocarpae</name>
    <dbReference type="NCBI Taxonomy" id="2591008"/>
    <lineage>
        <taxon>Bacteria</taxon>
        <taxon>Pseudomonadati</taxon>
        <taxon>Pseudomonadota</taxon>
        <taxon>Gammaproteobacteria</taxon>
        <taxon>Cellvibrionales</taxon>
        <taxon>Cellvibrionaceae</taxon>
        <taxon>Exilibacterium</taxon>
    </lineage>
</organism>
<dbReference type="InterPro" id="IPR000866">
    <property type="entry name" value="AhpC/TSA"/>
</dbReference>
<dbReference type="InterPro" id="IPR036249">
    <property type="entry name" value="Thioredoxin-like_sf"/>
</dbReference>
<sequence length="180" mass="19796">MALTPSTTMPLGTAAPDFSLPEPSSGTWRTLTELRGDRATLVMFICNHCPYVKHIEQGLIDFARDYRDKGLGIIAISANDADNYPEDGPEQIAAARYPFAYLYDESQQVARAYDAAHTPDLFLFDAQLQCVYRGQFDASRPGSGEPVTGGDLRSAVDQLLEHGHIDMEQVPGIGCSIKWK</sequence>
<comment type="caution">
    <text evidence="3">The sequence shown here is derived from an EMBL/GenBank/DDBJ whole genome shotgun (WGS) entry which is preliminary data.</text>
</comment>
<reference evidence="3 4" key="1">
    <citation type="submission" date="2019-06" db="EMBL/GenBank/DDBJ databases">
        <title>Whole genome sequence for Cellvibrionaceae sp. R142.</title>
        <authorList>
            <person name="Wang G."/>
        </authorList>
    </citation>
    <scope>NUCLEOTIDE SEQUENCE [LARGE SCALE GENOMIC DNA]</scope>
    <source>
        <strain evidence="3 4">R142</strain>
    </source>
</reference>
<feature type="compositionally biased region" description="Polar residues" evidence="1">
    <location>
        <begin position="1"/>
        <end position="10"/>
    </location>
</feature>
<dbReference type="GO" id="GO:0016209">
    <property type="term" value="F:antioxidant activity"/>
    <property type="evidence" value="ECO:0007669"/>
    <property type="project" value="InterPro"/>
</dbReference>
<feature type="region of interest" description="Disordered" evidence="1">
    <location>
        <begin position="1"/>
        <end position="24"/>
    </location>
</feature>
<evidence type="ECO:0000313" key="3">
    <source>
        <dbReference type="EMBL" id="TQV69889.1"/>
    </source>
</evidence>
<dbReference type="RefSeq" id="WP_142929167.1">
    <property type="nucleotide sequence ID" value="NZ_ML660104.1"/>
</dbReference>
<dbReference type="GO" id="GO:0016491">
    <property type="term" value="F:oxidoreductase activity"/>
    <property type="evidence" value="ECO:0007669"/>
    <property type="project" value="InterPro"/>
</dbReference>
<dbReference type="AlphaFoldDB" id="A0A545SY75"/>
<dbReference type="InterPro" id="IPR047262">
    <property type="entry name" value="PRX-like1"/>
</dbReference>
<dbReference type="PROSITE" id="PS51352">
    <property type="entry name" value="THIOREDOXIN_2"/>
    <property type="match status" value="1"/>
</dbReference>
<accession>A0A545SY75</accession>
<evidence type="ECO:0000313" key="4">
    <source>
        <dbReference type="Proteomes" id="UP000319732"/>
    </source>
</evidence>
<evidence type="ECO:0000256" key="1">
    <source>
        <dbReference type="SAM" id="MobiDB-lite"/>
    </source>
</evidence>
<dbReference type="Proteomes" id="UP000319732">
    <property type="component" value="Unassembled WGS sequence"/>
</dbReference>
<name>A0A545SY75_9GAMM</name>
<gene>
    <name evidence="3" type="ORF">FKG94_22310</name>
</gene>
<dbReference type="Gene3D" id="3.40.30.10">
    <property type="entry name" value="Glutaredoxin"/>
    <property type="match status" value="1"/>
</dbReference>